<dbReference type="AlphaFoldDB" id="A0A087LX62"/>
<evidence type="ECO:0008006" key="4">
    <source>
        <dbReference type="Google" id="ProtNLM"/>
    </source>
</evidence>
<dbReference type="OrthoDB" id="8416528at2"/>
<proteinExistence type="predicted"/>
<feature type="chain" id="PRO_5001825726" description="DUF4340 domain-containing protein" evidence="1">
    <location>
        <begin position="23"/>
        <end position="348"/>
    </location>
</feature>
<evidence type="ECO:0000313" key="3">
    <source>
        <dbReference type="Proteomes" id="UP000028981"/>
    </source>
</evidence>
<reference evidence="2 3" key="1">
    <citation type="submission" date="2014-08" db="EMBL/GenBank/DDBJ databases">
        <authorList>
            <person name="Hassan Y.I."/>
            <person name="Lepp D."/>
            <person name="Zhou T."/>
        </authorList>
    </citation>
    <scope>NUCLEOTIDE SEQUENCE [LARGE SCALE GENOMIC DNA]</scope>
    <source>
        <strain evidence="2 3">IFO13584</strain>
    </source>
</reference>
<accession>A0A087LX62</accession>
<dbReference type="EMBL" id="JQGC01000030">
    <property type="protein sequence ID" value="KFL29215.1"/>
    <property type="molecule type" value="Genomic_DNA"/>
</dbReference>
<keyword evidence="3" id="KW-1185">Reference proteome</keyword>
<name>A0A087LX62_9HYPH</name>
<protein>
    <recommendedName>
        <fullName evidence="4">DUF4340 domain-containing protein</fullName>
    </recommendedName>
</protein>
<sequence>MYRLRLAYLTTAFAALAFPAEAANLLVDNAWPMAKIQDEFANLIRGDLVHDITIDADSISITADHPTDAEQTVDYSWDQSEVRRSGSFVNFAALGMGDTKPFALDQLQFDKLPEVKAAAIAAFATPGSRIVEIEASQPTTRTSKKLLPLWEVTLSNASNKTGTVWLTALGQVVDVELPEGSATAAALGPWLAPATVENTLSRLAEEFGTDANFLEIMIDDSKALITMEDPQNPGETAEFYMDAEKITRSSSNMPMPNPFAPTLDRAFTLADLASLDVTRLTDLQARTIARMAMPDMTVFRYTISRNTLFMTPEDDRLLVEVRAEAPDQWTGGRVAYDMDGNEADVVLP</sequence>
<evidence type="ECO:0000313" key="2">
    <source>
        <dbReference type="EMBL" id="KFL29215.1"/>
    </source>
</evidence>
<gene>
    <name evidence="2" type="ORF">JP75_22845</name>
</gene>
<feature type="signal peptide" evidence="1">
    <location>
        <begin position="1"/>
        <end position="22"/>
    </location>
</feature>
<keyword evidence="1" id="KW-0732">Signal</keyword>
<dbReference type="RefSeq" id="WP_035086987.1">
    <property type="nucleotide sequence ID" value="NZ_JQGC01000030.1"/>
</dbReference>
<evidence type="ECO:0000256" key="1">
    <source>
        <dbReference type="SAM" id="SignalP"/>
    </source>
</evidence>
<organism evidence="2 3">
    <name type="scientific">Devosia riboflavina</name>
    <dbReference type="NCBI Taxonomy" id="46914"/>
    <lineage>
        <taxon>Bacteria</taxon>
        <taxon>Pseudomonadati</taxon>
        <taxon>Pseudomonadota</taxon>
        <taxon>Alphaproteobacteria</taxon>
        <taxon>Hyphomicrobiales</taxon>
        <taxon>Devosiaceae</taxon>
        <taxon>Devosia</taxon>
    </lineage>
</organism>
<comment type="caution">
    <text evidence="2">The sequence shown here is derived from an EMBL/GenBank/DDBJ whole genome shotgun (WGS) entry which is preliminary data.</text>
</comment>
<dbReference type="Proteomes" id="UP000028981">
    <property type="component" value="Unassembled WGS sequence"/>
</dbReference>